<dbReference type="InterPro" id="IPR057326">
    <property type="entry name" value="KR_dom"/>
</dbReference>
<evidence type="ECO:0000313" key="7">
    <source>
        <dbReference type="Proteomes" id="UP000619479"/>
    </source>
</evidence>
<dbReference type="SUPFAM" id="SSF51735">
    <property type="entry name" value="NAD(P)-binding Rossmann-fold domains"/>
    <property type="match status" value="1"/>
</dbReference>
<dbReference type="PRINTS" id="PR00081">
    <property type="entry name" value="GDHRDH"/>
</dbReference>
<dbReference type="EMBL" id="BOMH01000081">
    <property type="protein sequence ID" value="GID70745.1"/>
    <property type="molecule type" value="Genomic_DNA"/>
</dbReference>
<name>A0A919M5R5_9ACTN</name>
<evidence type="ECO:0000256" key="3">
    <source>
        <dbReference type="ARBA" id="ARBA00023002"/>
    </source>
</evidence>
<evidence type="ECO:0000256" key="1">
    <source>
        <dbReference type="ARBA" id="ARBA00006484"/>
    </source>
</evidence>
<gene>
    <name evidence="6" type="ORF">Acy02nite_86260</name>
</gene>
<evidence type="ECO:0000313" key="6">
    <source>
        <dbReference type="EMBL" id="GID70745.1"/>
    </source>
</evidence>
<dbReference type="Proteomes" id="UP000619479">
    <property type="component" value="Unassembled WGS sequence"/>
</dbReference>
<keyword evidence="3" id="KW-0560">Oxidoreductase</keyword>
<dbReference type="Gene3D" id="3.40.50.720">
    <property type="entry name" value="NAD(P)-binding Rossmann-like Domain"/>
    <property type="match status" value="1"/>
</dbReference>
<comment type="caution">
    <text evidence="6">The sequence shown here is derived from an EMBL/GenBank/DDBJ whole genome shotgun (WGS) entry which is preliminary data.</text>
</comment>
<evidence type="ECO:0000256" key="2">
    <source>
        <dbReference type="ARBA" id="ARBA00022857"/>
    </source>
</evidence>
<dbReference type="SMART" id="SM00822">
    <property type="entry name" value="PKS_KR"/>
    <property type="match status" value="1"/>
</dbReference>
<organism evidence="6 7">
    <name type="scientific">Actinoplanes cyaneus</name>
    <dbReference type="NCBI Taxonomy" id="52696"/>
    <lineage>
        <taxon>Bacteria</taxon>
        <taxon>Bacillati</taxon>
        <taxon>Actinomycetota</taxon>
        <taxon>Actinomycetes</taxon>
        <taxon>Micromonosporales</taxon>
        <taxon>Micromonosporaceae</taxon>
        <taxon>Actinoplanes</taxon>
    </lineage>
</organism>
<evidence type="ECO:0000259" key="5">
    <source>
        <dbReference type="SMART" id="SM00822"/>
    </source>
</evidence>
<dbReference type="PANTHER" id="PTHR43490">
    <property type="entry name" value="(+)-NEOMENTHOL DEHYDROGENASE"/>
    <property type="match status" value="1"/>
</dbReference>
<dbReference type="RefSeq" id="WP_203754983.1">
    <property type="nucleotide sequence ID" value="NZ_BAAAUC010000070.1"/>
</dbReference>
<dbReference type="GO" id="GO:0016491">
    <property type="term" value="F:oxidoreductase activity"/>
    <property type="evidence" value="ECO:0007669"/>
    <property type="project" value="UniProtKB-KW"/>
</dbReference>
<reference evidence="6" key="1">
    <citation type="submission" date="2021-01" db="EMBL/GenBank/DDBJ databases">
        <title>Whole genome shotgun sequence of Actinoplanes cyaneus NBRC 14990.</title>
        <authorList>
            <person name="Komaki H."/>
            <person name="Tamura T."/>
        </authorList>
    </citation>
    <scope>NUCLEOTIDE SEQUENCE</scope>
    <source>
        <strain evidence="6">NBRC 14990</strain>
    </source>
</reference>
<dbReference type="Pfam" id="PF00106">
    <property type="entry name" value="adh_short"/>
    <property type="match status" value="1"/>
</dbReference>
<evidence type="ECO:0000256" key="4">
    <source>
        <dbReference type="RuleBase" id="RU000363"/>
    </source>
</evidence>
<proteinExistence type="inferred from homology"/>
<protein>
    <submittedName>
        <fullName evidence="6">Short-chain dehydrogenase</fullName>
    </submittedName>
</protein>
<dbReference type="PRINTS" id="PR00080">
    <property type="entry name" value="SDRFAMILY"/>
</dbReference>
<sequence>MVDSELVALVTGANRGLGRETARQLAGKGIAVLLGARDAERGAAVAAELAAEGGSVTAIPLDVTDEAGVAAVAARIRDRWGRLDVLVNNAGAFRPATAVETTAAPLRDIFEVNVYGVVTVTHAVLPLLARSAAPRIVNVSSTTASLTLTAAGESLPGNAAVRMAYTASKAALNMLTIQYARAFRLDPELAHLKINSATPGYTATDMNQHQGIRSVHDGARAIVELATLPADGPTGGFFNDEGPVPW</sequence>
<dbReference type="InterPro" id="IPR002347">
    <property type="entry name" value="SDR_fam"/>
</dbReference>
<keyword evidence="2" id="KW-0521">NADP</keyword>
<dbReference type="PANTHER" id="PTHR43490:SF99">
    <property type="entry name" value="SHORT-CHAIN DEHYDROGENASE_REDUCTASE"/>
    <property type="match status" value="1"/>
</dbReference>
<dbReference type="AlphaFoldDB" id="A0A919M5R5"/>
<dbReference type="InterPro" id="IPR036291">
    <property type="entry name" value="NAD(P)-bd_dom_sf"/>
</dbReference>
<accession>A0A919M5R5</accession>
<comment type="similarity">
    <text evidence="1 4">Belongs to the short-chain dehydrogenases/reductases (SDR) family.</text>
</comment>
<feature type="domain" description="Ketoreductase" evidence="5">
    <location>
        <begin position="6"/>
        <end position="168"/>
    </location>
</feature>
<keyword evidence="7" id="KW-1185">Reference proteome</keyword>